<comment type="caution">
    <text evidence="2">The sequence shown here is derived from an EMBL/GenBank/DDBJ whole genome shotgun (WGS) entry which is preliminary data.</text>
</comment>
<dbReference type="SMART" id="SM00317">
    <property type="entry name" value="SET"/>
    <property type="match status" value="1"/>
</dbReference>
<keyword evidence="3" id="KW-1185">Reference proteome</keyword>
<evidence type="ECO:0000313" key="3">
    <source>
        <dbReference type="Proteomes" id="UP000029665"/>
    </source>
</evidence>
<accession>A0A060S9V7</accession>
<proteinExistence type="predicted"/>
<dbReference type="Proteomes" id="UP000029665">
    <property type="component" value="Unassembled WGS sequence"/>
</dbReference>
<dbReference type="Gene3D" id="1.25.40.10">
    <property type="entry name" value="Tetratricopeptide repeat domain"/>
    <property type="match status" value="1"/>
</dbReference>
<dbReference type="PROSITE" id="PS50280">
    <property type="entry name" value="SET"/>
    <property type="match status" value="1"/>
</dbReference>
<dbReference type="OMA" id="KGYGCFA"/>
<dbReference type="Pfam" id="PF00856">
    <property type="entry name" value="SET"/>
    <property type="match status" value="1"/>
</dbReference>
<dbReference type="CDD" id="cd20071">
    <property type="entry name" value="SET_SMYD"/>
    <property type="match status" value="1"/>
</dbReference>
<dbReference type="AlphaFoldDB" id="A0A060S9V7"/>
<name>A0A060S9V7_PYCCI</name>
<dbReference type="PANTHER" id="PTHR47332">
    <property type="entry name" value="SET DOMAIN-CONTAINING PROTEIN 5"/>
    <property type="match status" value="1"/>
</dbReference>
<feature type="domain" description="SET" evidence="1">
    <location>
        <begin position="1"/>
        <end position="150"/>
    </location>
</feature>
<reference evidence="2" key="1">
    <citation type="submission" date="2014-01" db="EMBL/GenBank/DDBJ databases">
        <title>The genome of the white-rot fungus Pycnoporus cinnabarinus: a basidiomycete model with a versatile arsenal for lignocellulosic biomass breakdown.</title>
        <authorList>
            <person name="Levasseur A."/>
            <person name="Lomascolo A."/>
            <person name="Ruiz-Duenas F.J."/>
            <person name="Uzan E."/>
            <person name="Piumi F."/>
            <person name="Kues U."/>
            <person name="Ram A.F.J."/>
            <person name="Murat C."/>
            <person name="Haon M."/>
            <person name="Benoit I."/>
            <person name="Arfi Y."/>
            <person name="Chevret D."/>
            <person name="Drula E."/>
            <person name="Kwon M.J."/>
            <person name="Gouret P."/>
            <person name="Lesage-Meessen L."/>
            <person name="Lombard V."/>
            <person name="Mariette J."/>
            <person name="Noirot C."/>
            <person name="Park J."/>
            <person name="Patyshakuliyeva A."/>
            <person name="Wieneger R.A.B."/>
            <person name="Wosten H.A.B."/>
            <person name="Martin F."/>
            <person name="Coutinho P.M."/>
            <person name="de Vries R."/>
            <person name="Martinez A.T."/>
            <person name="Klopp C."/>
            <person name="Pontarotti P."/>
            <person name="Henrissat B."/>
            <person name="Record E."/>
        </authorList>
    </citation>
    <scope>NUCLEOTIDE SEQUENCE [LARGE SCALE GENOMIC DNA]</scope>
    <source>
        <strain evidence="2">BRFM137</strain>
    </source>
</reference>
<organism evidence="2 3">
    <name type="scientific">Pycnoporus cinnabarinus</name>
    <name type="common">Cinnabar-red polypore</name>
    <name type="synonym">Trametes cinnabarina</name>
    <dbReference type="NCBI Taxonomy" id="5643"/>
    <lineage>
        <taxon>Eukaryota</taxon>
        <taxon>Fungi</taxon>
        <taxon>Dikarya</taxon>
        <taxon>Basidiomycota</taxon>
        <taxon>Agaricomycotina</taxon>
        <taxon>Agaricomycetes</taxon>
        <taxon>Polyporales</taxon>
        <taxon>Polyporaceae</taxon>
        <taxon>Trametes</taxon>
    </lineage>
</organism>
<dbReference type="InterPro" id="IPR046341">
    <property type="entry name" value="SET_dom_sf"/>
</dbReference>
<sequence length="301" mass="33066">MDVSYSLQDVPGKGKGLVASRAISRGELILSEAPLIQQDRSYSNASILRALAPVSEQQQREYFSLANAHKGNRSIPPPLGIFKTNALPCGDHSVLEGSAATHAAVFVLGSRFNSSCEPNVNNYWDANLQKITFWATRDIAIGEELCISYGECLASREARRSRLKRLFGFDCTCVACSRTGEDLTKSDERRLEIARLYEEIGQCGGAPAAGVRMVKRALRLLEEEGLLGLSTAGLYYDAFQFCVSVADSKNAKAWASKAWDTYCAMRGPDSEAAKKMHKYLKDPRAHLAFGLYPRQKLSGPD</sequence>
<protein>
    <recommendedName>
        <fullName evidence="1">SET domain-containing protein</fullName>
    </recommendedName>
</protein>
<dbReference type="InterPro" id="IPR011990">
    <property type="entry name" value="TPR-like_helical_dom_sf"/>
</dbReference>
<evidence type="ECO:0000313" key="2">
    <source>
        <dbReference type="EMBL" id="CDO71130.1"/>
    </source>
</evidence>
<dbReference type="Gene3D" id="2.170.270.10">
    <property type="entry name" value="SET domain"/>
    <property type="match status" value="1"/>
</dbReference>
<dbReference type="InterPro" id="IPR001214">
    <property type="entry name" value="SET_dom"/>
</dbReference>
<gene>
    <name evidence="2" type="ORF">BN946_scf184844.g134</name>
</gene>
<dbReference type="EMBL" id="CCBP010000097">
    <property type="protein sequence ID" value="CDO71130.1"/>
    <property type="molecule type" value="Genomic_DNA"/>
</dbReference>
<dbReference type="STRING" id="5643.A0A060S9V7"/>
<dbReference type="SUPFAM" id="SSF82199">
    <property type="entry name" value="SET domain"/>
    <property type="match status" value="1"/>
</dbReference>
<evidence type="ECO:0000259" key="1">
    <source>
        <dbReference type="PROSITE" id="PS50280"/>
    </source>
</evidence>
<dbReference type="HOGENOM" id="CLU_028281_0_0_1"/>
<dbReference type="PANTHER" id="PTHR47332:SF4">
    <property type="entry name" value="SET DOMAIN-CONTAINING PROTEIN 5"/>
    <property type="match status" value="1"/>
</dbReference>
<dbReference type="OrthoDB" id="265717at2759"/>
<dbReference type="InterPro" id="IPR053185">
    <property type="entry name" value="SET_domain_protein"/>
</dbReference>